<dbReference type="Pfam" id="PF13556">
    <property type="entry name" value="HTH_30"/>
    <property type="match status" value="1"/>
</dbReference>
<dbReference type="InterPro" id="IPR012914">
    <property type="entry name" value="PucR_dom"/>
</dbReference>
<reference evidence="3 4" key="1">
    <citation type="submission" date="2018-01" db="EMBL/GenBank/DDBJ databases">
        <title>Genome sequence of the PGP bacterium Paenibacillus illinoisensis E3.</title>
        <authorList>
            <person name="Rolli E."/>
            <person name="Marasco R."/>
            <person name="Bessem C."/>
            <person name="Michoud G."/>
            <person name="Gaiarsa S."/>
            <person name="Borin S."/>
            <person name="Daffonchio D."/>
        </authorList>
    </citation>
    <scope>NUCLEOTIDE SEQUENCE [LARGE SCALE GENOMIC DNA]</scope>
    <source>
        <strain evidence="3 4">E3</strain>
    </source>
</reference>
<dbReference type="OrthoDB" id="143422at2"/>
<dbReference type="InterPro" id="IPR051448">
    <property type="entry name" value="CdaR-like_regulators"/>
</dbReference>
<name>A0A2W0CHH0_9BACL</name>
<sequence>MGETTLQLQMRDMLKRPVFRKAEVLASERALERYVRWVHIMEVSDVGDLLNGGELVLTTGIGWQADEQQGLSFLRQLIARGAAGLCIELGIHTKSQLGAMKEIAAADDFPLIWFHEQVRYIDITQDLHFALIRSHQRMLAEFDNLTTSFNQLLLNGDGVQPLLRLLSRTTGCPVALYPLEGEASAVPYCPPNQLENRRMAWLTQRNHSPETGQSSYSHRLEQPMDAYTLPVQALDYTFADLVLFLEKLPEHEPESLRHKPTDEFVIQALERCAAAIAQDWMRTKYMEEKRRYKEDMWVIDWLNGHHTAKEIQEYLSASPLLAASKGTVVLFDSNPNYTDSLKLQKLLIQRNIVARSVFSREGFSLFSTVLNHQIILIILDPQPGPQRKSHLWRCIEQLQHHETDQTHRLFSGLLGIGHSCADLSRLKDSLDTAKETLRIQKDTGPMQQPFYSNLHGYRIIAGMKQSGNLEDFIEEYLGPVIRHDAEKGGQLLRTLKQYFVLCCSKQETATALFIVRQTLYHRLDKIEALLGEDYILPEKRVAIELAIYAYEYVHGPIA</sequence>
<dbReference type="InterPro" id="IPR042070">
    <property type="entry name" value="PucR_C-HTH_sf"/>
</dbReference>
<dbReference type="Proteomes" id="UP000247459">
    <property type="component" value="Unassembled WGS sequence"/>
</dbReference>
<feature type="domain" description="PucR C-terminal helix-turn-helix" evidence="2">
    <location>
        <begin position="491"/>
        <end position="548"/>
    </location>
</feature>
<dbReference type="InterPro" id="IPR025736">
    <property type="entry name" value="PucR_C-HTH_dom"/>
</dbReference>
<evidence type="ECO:0000259" key="1">
    <source>
        <dbReference type="Pfam" id="PF07905"/>
    </source>
</evidence>
<organism evidence="3 4">
    <name type="scientific">Paenibacillus illinoisensis</name>
    <dbReference type="NCBI Taxonomy" id="59845"/>
    <lineage>
        <taxon>Bacteria</taxon>
        <taxon>Bacillati</taxon>
        <taxon>Bacillota</taxon>
        <taxon>Bacilli</taxon>
        <taxon>Bacillales</taxon>
        <taxon>Paenibacillaceae</taxon>
        <taxon>Paenibacillus</taxon>
    </lineage>
</organism>
<evidence type="ECO:0000259" key="2">
    <source>
        <dbReference type="Pfam" id="PF13556"/>
    </source>
</evidence>
<dbReference type="Gene3D" id="1.10.10.2840">
    <property type="entry name" value="PucR C-terminal helix-turn-helix domain"/>
    <property type="match status" value="1"/>
</dbReference>
<accession>A0A2W0CHH0</accession>
<comment type="caution">
    <text evidence="3">The sequence shown here is derived from an EMBL/GenBank/DDBJ whole genome shotgun (WGS) entry which is preliminary data.</text>
</comment>
<gene>
    <name evidence="3" type="ORF">PIL02S_02446</name>
</gene>
<feature type="domain" description="Purine catabolism PurC-like" evidence="1">
    <location>
        <begin position="12"/>
        <end position="129"/>
    </location>
</feature>
<dbReference type="AlphaFoldDB" id="A0A2W0CHH0"/>
<dbReference type="Pfam" id="PF07905">
    <property type="entry name" value="PucR"/>
    <property type="match status" value="1"/>
</dbReference>
<evidence type="ECO:0000313" key="3">
    <source>
        <dbReference type="EMBL" id="PYY29492.1"/>
    </source>
</evidence>
<evidence type="ECO:0000313" key="4">
    <source>
        <dbReference type="Proteomes" id="UP000247459"/>
    </source>
</evidence>
<dbReference type="PANTHER" id="PTHR33744">
    <property type="entry name" value="CARBOHYDRATE DIACID REGULATOR"/>
    <property type="match status" value="1"/>
</dbReference>
<dbReference type="RefSeq" id="WP_110758595.1">
    <property type="nucleotide sequence ID" value="NZ_PRLG01000018.1"/>
</dbReference>
<dbReference type="EMBL" id="PRLG01000018">
    <property type="protein sequence ID" value="PYY29492.1"/>
    <property type="molecule type" value="Genomic_DNA"/>
</dbReference>
<protein>
    <submittedName>
        <fullName evidence="3">Transcriptional regulator CdaR</fullName>
    </submittedName>
</protein>
<proteinExistence type="predicted"/>